<dbReference type="PANTHER" id="PTHR43707">
    <property type="entry name" value="HISTIDYL-TRNA SYNTHETASE"/>
    <property type="match status" value="1"/>
</dbReference>
<name>A0A1F5EPA0_9BACT</name>
<dbReference type="InterPro" id="IPR036621">
    <property type="entry name" value="Anticodon-bd_dom_sf"/>
</dbReference>
<keyword evidence="2" id="KW-0436">Ligase</keyword>
<dbReference type="InterPro" id="IPR004154">
    <property type="entry name" value="Anticodon-bd"/>
</dbReference>
<evidence type="ECO:0000256" key="3">
    <source>
        <dbReference type="ARBA" id="ARBA00030619"/>
    </source>
</evidence>
<dbReference type="InterPro" id="IPR004516">
    <property type="entry name" value="HisRS/HisZ"/>
</dbReference>
<evidence type="ECO:0000256" key="2">
    <source>
        <dbReference type="ARBA" id="ARBA00023146"/>
    </source>
</evidence>
<dbReference type="SUPFAM" id="SSF52954">
    <property type="entry name" value="Class II aaRS ABD-related"/>
    <property type="match status" value="1"/>
</dbReference>
<dbReference type="EMBL" id="MFAB01000004">
    <property type="protein sequence ID" value="OGD69239.1"/>
    <property type="molecule type" value="Genomic_DNA"/>
</dbReference>
<comment type="caution">
    <text evidence="5">The sequence shown here is derived from an EMBL/GenBank/DDBJ whole genome shotgun (WGS) entry which is preliminary data.</text>
</comment>
<protein>
    <recommendedName>
        <fullName evidence="3">Histidyl-tRNA synthetase</fullName>
    </recommendedName>
</protein>
<evidence type="ECO:0000313" key="6">
    <source>
        <dbReference type="Proteomes" id="UP000176865"/>
    </source>
</evidence>
<dbReference type="PANTHER" id="PTHR43707:SF1">
    <property type="entry name" value="HISTIDINE--TRNA LIGASE, MITOCHONDRIAL-RELATED"/>
    <property type="match status" value="1"/>
</dbReference>
<dbReference type="GO" id="GO:0004821">
    <property type="term" value="F:histidine-tRNA ligase activity"/>
    <property type="evidence" value="ECO:0007669"/>
    <property type="project" value="UniProtKB-EC"/>
</dbReference>
<dbReference type="Gene3D" id="3.30.930.10">
    <property type="entry name" value="Bira Bifunctional Protein, Domain 2"/>
    <property type="match status" value="1"/>
</dbReference>
<evidence type="ECO:0000259" key="4">
    <source>
        <dbReference type="Pfam" id="PF03129"/>
    </source>
</evidence>
<dbReference type="GO" id="GO:0005737">
    <property type="term" value="C:cytoplasm"/>
    <property type="evidence" value="ECO:0007669"/>
    <property type="project" value="InterPro"/>
</dbReference>
<comment type="similarity">
    <text evidence="1">Belongs to the class-II aminoacyl-tRNA synthetase family.</text>
</comment>
<organism evidence="5 6">
    <name type="scientific">Candidatus Campbellbacteria bacterium RIFCSPLOWO2_01_FULL_34_15</name>
    <dbReference type="NCBI Taxonomy" id="1797579"/>
    <lineage>
        <taxon>Bacteria</taxon>
        <taxon>Candidatus Campbelliibacteriota</taxon>
    </lineage>
</organism>
<keyword evidence="2" id="KW-0030">Aminoacyl-tRNA synthetase</keyword>
<dbReference type="GO" id="GO:0006427">
    <property type="term" value="P:histidyl-tRNA aminoacylation"/>
    <property type="evidence" value="ECO:0007669"/>
    <property type="project" value="TreeGrafter"/>
</dbReference>
<dbReference type="STRING" id="1797579.A2996_01315"/>
<dbReference type="InterPro" id="IPR045864">
    <property type="entry name" value="aa-tRNA-synth_II/BPL/LPL"/>
</dbReference>
<feature type="domain" description="Anticodon-binding" evidence="4">
    <location>
        <begin position="290"/>
        <end position="375"/>
    </location>
</feature>
<dbReference type="AlphaFoldDB" id="A0A1F5EPA0"/>
<dbReference type="Proteomes" id="UP000176865">
    <property type="component" value="Unassembled WGS sequence"/>
</dbReference>
<sequence>MDIKILKKRLDKADEIALHHGFRFEEIPTAYTNKNTPLHPEEKHHVLKTYGKMSGKGANSQPLMLYFDRPILINKKQIPNLKTHKILSLDIIGVQNSIAEAMLINTASKILSEEGYKNFFIDINCTGDKDSLNKFIEEVGNYYKKHSGSFNCSCKYKIDKKNFLATSCENENCRELIENAPRPINYLTEKSRQHFKEVLEYLEDMRLPYRINSDLVVEDNHYSKTVFEIKTLGEDSTELILARGGRYDDVANKIIGKRNLPAVGLSMIYKKNGFTPAYSNKINTPQIFLIQFGFKAKLKSFEVIDILRRQKITVHQKLYKNKLSDQFISAKKTRVPYMIIIGQKEALEDEVIFKNTHNVSYEIVKINKLPQYLKKIKFV</sequence>
<dbReference type="Gene3D" id="3.40.50.800">
    <property type="entry name" value="Anticodon-binding domain"/>
    <property type="match status" value="1"/>
</dbReference>
<dbReference type="GO" id="GO:0000166">
    <property type="term" value="F:nucleotide binding"/>
    <property type="evidence" value="ECO:0007669"/>
    <property type="project" value="UniProtKB-KW"/>
</dbReference>
<reference evidence="5 6" key="1">
    <citation type="journal article" date="2016" name="Nat. Commun.">
        <title>Thousands of microbial genomes shed light on interconnected biogeochemical processes in an aquifer system.</title>
        <authorList>
            <person name="Anantharaman K."/>
            <person name="Brown C.T."/>
            <person name="Hug L.A."/>
            <person name="Sharon I."/>
            <person name="Castelle C.J."/>
            <person name="Probst A.J."/>
            <person name="Thomas B.C."/>
            <person name="Singh A."/>
            <person name="Wilkins M.J."/>
            <person name="Karaoz U."/>
            <person name="Brodie E.L."/>
            <person name="Williams K.H."/>
            <person name="Hubbard S.S."/>
            <person name="Banfield J.F."/>
        </authorList>
    </citation>
    <scope>NUCLEOTIDE SEQUENCE [LARGE SCALE GENOMIC DNA]</scope>
</reference>
<evidence type="ECO:0000313" key="5">
    <source>
        <dbReference type="EMBL" id="OGD69239.1"/>
    </source>
</evidence>
<dbReference type="SUPFAM" id="SSF55681">
    <property type="entry name" value="Class II aaRS and biotin synthetases"/>
    <property type="match status" value="1"/>
</dbReference>
<dbReference type="Pfam" id="PF03129">
    <property type="entry name" value="HGTP_anticodon"/>
    <property type="match status" value="1"/>
</dbReference>
<gene>
    <name evidence="5" type="ORF">A2996_01315</name>
</gene>
<proteinExistence type="inferred from homology"/>
<evidence type="ECO:0000256" key="1">
    <source>
        <dbReference type="ARBA" id="ARBA00008226"/>
    </source>
</evidence>
<accession>A0A1F5EPA0</accession>